<dbReference type="Pfam" id="PF13248">
    <property type="entry name" value="Zn_ribbon_3"/>
    <property type="match status" value="1"/>
</dbReference>
<keyword evidence="2" id="KW-0812">Transmembrane</keyword>
<keyword evidence="5" id="KW-1185">Reference proteome</keyword>
<feature type="compositionally biased region" description="Polar residues" evidence="1">
    <location>
        <begin position="57"/>
        <end position="68"/>
    </location>
</feature>
<evidence type="ECO:0000256" key="2">
    <source>
        <dbReference type="SAM" id="Phobius"/>
    </source>
</evidence>
<evidence type="ECO:0000313" key="4">
    <source>
        <dbReference type="EMBL" id="RHW51832.1"/>
    </source>
</evidence>
<dbReference type="InterPro" id="IPR059113">
    <property type="entry name" value="Znf_ribbon"/>
</dbReference>
<keyword evidence="2" id="KW-1133">Transmembrane helix</keyword>
<dbReference type="AlphaFoldDB" id="A0A3R6ZE28"/>
<gene>
    <name evidence="4" type="ORF">DS831_00400</name>
</gene>
<dbReference type="Proteomes" id="UP000284109">
    <property type="component" value="Unassembled WGS sequence"/>
</dbReference>
<organism evidence="4 5">
    <name type="scientific">Bombilactobacillus bombi</name>
    <dbReference type="NCBI Taxonomy" id="1303590"/>
    <lineage>
        <taxon>Bacteria</taxon>
        <taxon>Bacillati</taxon>
        <taxon>Bacillota</taxon>
        <taxon>Bacilli</taxon>
        <taxon>Lactobacillales</taxon>
        <taxon>Lactobacillaceae</taxon>
        <taxon>Bombilactobacillus</taxon>
    </lineage>
</organism>
<evidence type="ECO:0000256" key="1">
    <source>
        <dbReference type="SAM" id="MobiDB-lite"/>
    </source>
</evidence>
<evidence type="ECO:0000259" key="3">
    <source>
        <dbReference type="Pfam" id="PF13248"/>
    </source>
</evidence>
<sequence length="167" mass="18061">MQNNVVCPNCGNYVAAEATTCPYCGVALMNTNYGYYDNNQTQSTNITSNNFPKETISDSTPDTSQNSTTQNDYVLEPLSLAGMLTGLLSLIVQFGGLTGGIAIVLSALALNKRVQRKNKALAIAGILLGIISIICFIVELMYLRHTLDSTMHLLSSLRGLIQQLTNH</sequence>
<feature type="region of interest" description="Disordered" evidence="1">
    <location>
        <begin position="45"/>
        <end position="68"/>
    </location>
</feature>
<feature type="transmembrane region" description="Helical" evidence="2">
    <location>
        <begin position="120"/>
        <end position="143"/>
    </location>
</feature>
<reference evidence="4 5" key="1">
    <citation type="submission" date="2018-07" db="EMBL/GenBank/DDBJ databases">
        <title>Genome sequences of six Lactobacillus spp. isolated from bumble bee guts.</title>
        <authorList>
            <person name="Motta E.V.S."/>
            <person name="Moran N.A."/>
        </authorList>
    </citation>
    <scope>NUCLEOTIDE SEQUENCE [LARGE SCALE GENOMIC DNA]</scope>
    <source>
        <strain evidence="4 5">BI-1.1</strain>
    </source>
</reference>
<dbReference type="EMBL" id="QOCR01000001">
    <property type="protein sequence ID" value="RHW51832.1"/>
    <property type="molecule type" value="Genomic_DNA"/>
</dbReference>
<protein>
    <recommendedName>
        <fullName evidence="3">Putative zinc-ribbon domain-containing protein</fullName>
    </recommendedName>
</protein>
<evidence type="ECO:0000313" key="5">
    <source>
        <dbReference type="Proteomes" id="UP000284109"/>
    </source>
</evidence>
<feature type="domain" description="Putative zinc-ribbon" evidence="3">
    <location>
        <begin position="5"/>
        <end position="26"/>
    </location>
</feature>
<feature type="transmembrane region" description="Helical" evidence="2">
    <location>
        <begin position="80"/>
        <end position="108"/>
    </location>
</feature>
<proteinExistence type="predicted"/>
<accession>A0A3R6ZE28</accession>
<dbReference type="RefSeq" id="WP_118899350.1">
    <property type="nucleotide sequence ID" value="NZ_QOCR01000001.1"/>
</dbReference>
<dbReference type="OrthoDB" id="2329756at2"/>
<keyword evidence="2" id="KW-0472">Membrane</keyword>
<name>A0A3R6ZE28_9LACO</name>
<comment type="caution">
    <text evidence="4">The sequence shown here is derived from an EMBL/GenBank/DDBJ whole genome shotgun (WGS) entry which is preliminary data.</text>
</comment>